<dbReference type="Proteomes" id="UP001596990">
    <property type="component" value="Unassembled WGS sequence"/>
</dbReference>
<evidence type="ECO:0000259" key="1">
    <source>
        <dbReference type="PROSITE" id="PS51782"/>
    </source>
</evidence>
<sequence length="67" mass="8135">MRKFQWYRIRAGDNYWELADRFKLQIHDIFAANPNVNPFDLYVGQKIRIPIGERDQPGERDVKRDKE</sequence>
<evidence type="ECO:0000313" key="2">
    <source>
        <dbReference type="EMBL" id="MFD1019489.1"/>
    </source>
</evidence>
<proteinExistence type="predicted"/>
<dbReference type="SMART" id="SM00257">
    <property type="entry name" value="LysM"/>
    <property type="match status" value="1"/>
</dbReference>
<evidence type="ECO:0000313" key="3">
    <source>
        <dbReference type="Proteomes" id="UP001596990"/>
    </source>
</evidence>
<protein>
    <submittedName>
        <fullName evidence="2">LysM peptidoglycan-binding domain-containing protein</fullName>
    </submittedName>
</protein>
<dbReference type="SUPFAM" id="SSF54106">
    <property type="entry name" value="LysM domain"/>
    <property type="match status" value="1"/>
</dbReference>
<dbReference type="RefSeq" id="WP_386059461.1">
    <property type="nucleotide sequence ID" value="NZ_JBHTKL010000005.1"/>
</dbReference>
<name>A0ABW3L1Z2_9BACI</name>
<gene>
    <name evidence="2" type="ORF">ACFQ2J_09935</name>
</gene>
<dbReference type="Gene3D" id="3.10.350.10">
    <property type="entry name" value="LysM domain"/>
    <property type="match status" value="1"/>
</dbReference>
<keyword evidence="3" id="KW-1185">Reference proteome</keyword>
<comment type="caution">
    <text evidence="2">The sequence shown here is derived from an EMBL/GenBank/DDBJ whole genome shotgun (WGS) entry which is preliminary data.</text>
</comment>
<organism evidence="2 3">
    <name type="scientific">Thalassobacillus hwangdonensis</name>
    <dbReference type="NCBI Taxonomy" id="546108"/>
    <lineage>
        <taxon>Bacteria</taxon>
        <taxon>Bacillati</taxon>
        <taxon>Bacillota</taxon>
        <taxon>Bacilli</taxon>
        <taxon>Bacillales</taxon>
        <taxon>Bacillaceae</taxon>
        <taxon>Thalassobacillus</taxon>
    </lineage>
</organism>
<dbReference type="PROSITE" id="PS51782">
    <property type="entry name" value="LYSM"/>
    <property type="match status" value="1"/>
</dbReference>
<reference evidence="3" key="1">
    <citation type="journal article" date="2019" name="Int. J. Syst. Evol. Microbiol.">
        <title>The Global Catalogue of Microorganisms (GCM) 10K type strain sequencing project: providing services to taxonomists for standard genome sequencing and annotation.</title>
        <authorList>
            <consortium name="The Broad Institute Genomics Platform"/>
            <consortium name="The Broad Institute Genome Sequencing Center for Infectious Disease"/>
            <person name="Wu L."/>
            <person name="Ma J."/>
        </authorList>
    </citation>
    <scope>NUCLEOTIDE SEQUENCE [LARGE SCALE GENOMIC DNA]</scope>
    <source>
        <strain evidence="3">CCUG 56607</strain>
    </source>
</reference>
<dbReference type="InterPro" id="IPR018392">
    <property type="entry name" value="LysM"/>
</dbReference>
<feature type="domain" description="LysM" evidence="1">
    <location>
        <begin position="5"/>
        <end position="49"/>
    </location>
</feature>
<accession>A0ABW3L1Z2</accession>
<dbReference type="EMBL" id="JBHTKL010000005">
    <property type="protein sequence ID" value="MFD1019489.1"/>
    <property type="molecule type" value="Genomic_DNA"/>
</dbReference>
<dbReference type="InterPro" id="IPR036779">
    <property type="entry name" value="LysM_dom_sf"/>
</dbReference>
<dbReference type="Pfam" id="PF01476">
    <property type="entry name" value="LysM"/>
    <property type="match status" value="1"/>
</dbReference>
<dbReference type="CDD" id="cd00118">
    <property type="entry name" value="LysM"/>
    <property type="match status" value="1"/>
</dbReference>